<dbReference type="Gene3D" id="3.90.550.10">
    <property type="entry name" value="Spore Coat Polysaccharide Biosynthesis Protein SpsA, Chain A"/>
    <property type="match status" value="1"/>
</dbReference>
<keyword evidence="8 16" id="KW-0973">c-di-GMP</keyword>
<feature type="transmembrane region" description="Helical" evidence="16">
    <location>
        <begin position="542"/>
        <end position="562"/>
    </location>
</feature>
<keyword evidence="14 16" id="KW-0472">Membrane</keyword>
<reference evidence="20 21" key="1">
    <citation type="submission" date="2018-03" db="EMBL/GenBank/DDBJ databases">
        <authorList>
            <person name="Zhou J."/>
            <person name="Li X."/>
            <person name="Xue M."/>
            <person name="Yin J."/>
        </authorList>
    </citation>
    <scope>NUCLEOTIDE SEQUENCE [LARGE SCALE GENOMIC DNA]</scope>
    <source>
        <strain evidence="20 21">SYSU ZJ2214</strain>
    </source>
</reference>
<evidence type="ECO:0000256" key="9">
    <source>
        <dbReference type="ARBA" id="ARBA00022676"/>
    </source>
</evidence>
<evidence type="ECO:0000256" key="17">
    <source>
        <dbReference type="SAM" id="MobiDB-lite"/>
    </source>
</evidence>
<evidence type="ECO:0000313" key="21">
    <source>
        <dbReference type="Proteomes" id="UP000241895"/>
    </source>
</evidence>
<feature type="transmembrane region" description="Helical" evidence="16">
    <location>
        <begin position="1478"/>
        <end position="1497"/>
    </location>
</feature>
<evidence type="ECO:0000256" key="7">
    <source>
        <dbReference type="ARBA" id="ARBA00022519"/>
    </source>
</evidence>
<comment type="caution">
    <text evidence="20">The sequence shown here is derived from an EMBL/GenBank/DDBJ whole genome shotgun (WGS) entry which is preliminary data.</text>
</comment>
<gene>
    <name evidence="20" type="primary">bcsA</name>
    <name evidence="20" type="ORF">C6W88_07865</name>
</gene>
<dbReference type="CDD" id="cd06421">
    <property type="entry name" value="CESA_CelA_like"/>
    <property type="match status" value="1"/>
</dbReference>
<comment type="similarity">
    <text evidence="3">Belongs to the glycosyltransferase 2 family.</text>
</comment>
<evidence type="ECO:0000256" key="1">
    <source>
        <dbReference type="ARBA" id="ARBA00004429"/>
    </source>
</evidence>
<dbReference type="Pfam" id="PF00535">
    <property type="entry name" value="Glycos_transf_2"/>
    <property type="match status" value="1"/>
</dbReference>
<evidence type="ECO:0000256" key="15">
    <source>
        <dbReference type="ARBA" id="ARBA00048682"/>
    </source>
</evidence>
<evidence type="ECO:0000256" key="4">
    <source>
        <dbReference type="ARBA" id="ARBA00012539"/>
    </source>
</evidence>
<dbReference type="InterPro" id="IPR009875">
    <property type="entry name" value="PilZ_domain"/>
</dbReference>
<feature type="transmembrane region" description="Helical" evidence="16">
    <location>
        <begin position="409"/>
        <end position="427"/>
    </location>
</feature>
<dbReference type="EMBL" id="PXNS01000004">
    <property type="protein sequence ID" value="PTL95246.1"/>
    <property type="molecule type" value="Genomic_DNA"/>
</dbReference>
<evidence type="ECO:0000256" key="3">
    <source>
        <dbReference type="ARBA" id="ARBA00006739"/>
    </source>
</evidence>
<feature type="compositionally biased region" description="Low complexity" evidence="17">
    <location>
        <begin position="1508"/>
        <end position="1525"/>
    </location>
</feature>
<feature type="transmembrane region" description="Helical" evidence="16">
    <location>
        <begin position="101"/>
        <end position="123"/>
    </location>
</feature>
<evidence type="ECO:0000256" key="16">
    <source>
        <dbReference type="RuleBase" id="RU365020"/>
    </source>
</evidence>
<name>A0ABX5IZH8_9GAMM</name>
<evidence type="ECO:0000313" key="20">
    <source>
        <dbReference type="EMBL" id="PTL95246.1"/>
    </source>
</evidence>
<dbReference type="InterPro" id="IPR018513">
    <property type="entry name" value="Cell_synthase_bac"/>
</dbReference>
<sequence length="1547" mass="169849">MGWSPRRYRMPMNVSSSASLGARLLALILGAPLAALLVTTPLTLERQLVFAGVGMLALLVLARLRGGWVRQAMMLLSVLVSTRYLYWRLSETLVFDTQVEAVFGYGLLAAECYAWVILVLGYFQIAWPLERAIRPMPPDATRWPTVDIYIPTYNESLEVVRDTVLAAQNIDYPADRMRIYVLDDGKRPEFGAFAAAVGVGYITREDNSHAKAGNLNHAMGLTDGELICVFDCDHVATRAFLQATVGEFVADERLALLQTPHHFYSPDPFERNLVAGADIPNEGELFYGPVQKGNDYWNAAFFCGSCALMRRSALEEIGGFAVETVTEDAHTALKLQRRGWNTAFLGVRLAAGLATERLSLHIGQRARWARGMTQIFRLDNPLWGRGLRLPQRLCYLNAMLHFQFAMPRLVFLTAPLAYLLFDLHVIASSPQMIAVYALPHLFHAIYTNSRLVGRFRYSFWGEIYESVLAFHLLKPTLVTLLSPRRGKFNVTEKGGLLEEGYFDGEAVRPHLFVLGLLVAAVVWGLVRVFWNDLFDVQTSVMLFNVMWASVSILVLLAAIAVARETRQLRRSVRVEARLPVVLHLASGHAVQSWTANLSMGGALVEGRRSALGSEVECLEITFNRRGLMFPVCSVNASGADDSLRFRFDELPLRQRRELVRVVMGRADAWIPEAPHPQDRPLASLWHVVRSVVGLFFHQWQQKGLHFRSPVRGLTQGRFSRGWLAPVMLVATIVLGVLMVSHRVWAQVPAPTIGVTDEAGGFGDVPGDTPVPGETLPPLRFGEDGRLDLDSVSQPLQPTRRELSIPLLASDQTLRLTPNTRLSGTAFSLRDDEVAVAASLSLSLSHSDLPADSQLGVLLNGETLQTIDLDQFNAGGMTQRLDIPSALILPFNRLEFRLLGQATQQCHGDDQAVGRVEIAPESRLALTLQRLPTLDELARLPRPFIDVATADVSRVAMVMARDASEAQLRGAAIIASHFGRYAEAGQLQVEALYDRLPLDNAVVIGRSGQRLAGLTLPQVEGPTLMMRPNPRNPLFKLLLVVGNSDVEVARAARGLALSGLGESLDSAAPVTLSGERLRLDDERLSPPAPREPYDAPRWVDVETPASLATLGEPEGFVARGLSAREHALSLRVPPDLFLWPGQNYRLRVDYRFPDEPWLDPIASSLDVSLNGEYLAALPVESGKALERLWQRLVGAGREQSAEVLLPRDLLYGNNRLQFYFHLAVADGVDCAPGLGDDAISRILPTTTLDLRRAEHFSVMPSLSSFVSAGFPFSRQADLGASVALVPEAADESELSALLTSVGRIAGATGYPALGIEVRRGLSLTGDLVDKDLLVVADLASLAQTSLFDAGVYRADEGRLAVAEVPWMERWRYWLLGDWRPLWREVAQALQDSEVSQGLVSLPSPLNRSRFVVAAVADDAEALPSLVARLGDDEVSRSVYGDMALIPVEGSAESFRAGPRQGVGEMPWHMRLRWMLGQNLVAMAVLLLVVVTLLGLVCHRGLARRAARRLQGGQADAPEAQADAPGGRVDNSVADGKGQSDNTRGASRR</sequence>
<keyword evidence="7 16" id="KW-0997">Cell inner membrane</keyword>
<dbReference type="Gene3D" id="2.60.120.260">
    <property type="entry name" value="Galactose-binding domain-like"/>
    <property type="match status" value="2"/>
</dbReference>
<dbReference type="Pfam" id="PF07238">
    <property type="entry name" value="PilZ"/>
    <property type="match status" value="1"/>
</dbReference>
<evidence type="ECO:0000256" key="5">
    <source>
        <dbReference type="ARBA" id="ARBA00018714"/>
    </source>
</evidence>
<keyword evidence="13 16" id="KW-1133">Transmembrane helix</keyword>
<dbReference type="InterPro" id="IPR005150">
    <property type="entry name" value="Cellulose_synth"/>
</dbReference>
<dbReference type="PANTHER" id="PTHR43867">
    <property type="entry name" value="CELLULOSE SYNTHASE CATALYTIC SUBUNIT A [UDP-FORMING]"/>
    <property type="match status" value="1"/>
</dbReference>
<dbReference type="SUPFAM" id="SSF53448">
    <property type="entry name" value="Nucleotide-diphospho-sugar transferases"/>
    <property type="match status" value="1"/>
</dbReference>
<comment type="pathway">
    <text evidence="2 16">Glycan metabolism; bacterial cellulose biosynthesis.</text>
</comment>
<evidence type="ECO:0000256" key="10">
    <source>
        <dbReference type="ARBA" id="ARBA00022679"/>
    </source>
</evidence>
<keyword evidence="11 16" id="KW-0812">Transmembrane</keyword>
<evidence type="ECO:0000256" key="2">
    <source>
        <dbReference type="ARBA" id="ARBA00005186"/>
    </source>
</evidence>
<evidence type="ECO:0000256" key="13">
    <source>
        <dbReference type="ARBA" id="ARBA00022989"/>
    </source>
</evidence>
<comment type="subcellular location">
    <subcellularLocation>
        <location evidence="1">Cell inner membrane</location>
        <topology evidence="1">Multi-pass membrane protein</topology>
    </subcellularLocation>
</comment>
<comment type="catalytic activity">
    <reaction evidence="15 16">
        <text>[(1-&gt;4)-beta-D-glucosyl](n) + UDP-alpha-D-glucose = [(1-&gt;4)-beta-D-glucosyl](n+1) + UDP + H(+)</text>
        <dbReference type="Rhea" id="RHEA:19929"/>
        <dbReference type="Rhea" id="RHEA-COMP:10033"/>
        <dbReference type="Rhea" id="RHEA-COMP:10034"/>
        <dbReference type="ChEBI" id="CHEBI:15378"/>
        <dbReference type="ChEBI" id="CHEBI:18246"/>
        <dbReference type="ChEBI" id="CHEBI:58223"/>
        <dbReference type="ChEBI" id="CHEBI:58885"/>
        <dbReference type="EC" id="2.4.1.12"/>
    </reaction>
</comment>
<feature type="compositionally biased region" description="Polar residues" evidence="17">
    <location>
        <begin position="1537"/>
        <end position="1547"/>
    </location>
</feature>
<keyword evidence="6 16" id="KW-1003">Cell membrane</keyword>
<dbReference type="Gene3D" id="2.40.10.220">
    <property type="entry name" value="predicted glycosyltransferase like domains"/>
    <property type="match status" value="1"/>
</dbReference>
<evidence type="ECO:0000256" key="12">
    <source>
        <dbReference type="ARBA" id="ARBA00022916"/>
    </source>
</evidence>
<dbReference type="Pfam" id="PF03170">
    <property type="entry name" value="BcsB"/>
    <property type="match status" value="1"/>
</dbReference>
<organism evidence="20 21">
    <name type="scientific">Halomonas litopenaei</name>
    <dbReference type="NCBI Taxonomy" id="2109328"/>
    <lineage>
        <taxon>Bacteria</taxon>
        <taxon>Pseudomonadati</taxon>
        <taxon>Pseudomonadota</taxon>
        <taxon>Gammaproteobacteria</taxon>
        <taxon>Oceanospirillales</taxon>
        <taxon>Halomonadaceae</taxon>
        <taxon>Halomonas</taxon>
    </lineage>
</organism>
<keyword evidence="12 16" id="KW-0135">Cellulose biosynthesis</keyword>
<dbReference type="InterPro" id="IPR029044">
    <property type="entry name" value="Nucleotide-diphossugar_trans"/>
</dbReference>
<protein>
    <recommendedName>
        <fullName evidence="5 16">Cellulose synthase catalytic subunit [UDP-forming]</fullName>
        <ecNumber evidence="4 16">2.4.1.12</ecNumber>
    </recommendedName>
</protein>
<comment type="cofactor">
    <cofactor evidence="16">
        <name>Mg(2+)</name>
        <dbReference type="ChEBI" id="CHEBI:18420"/>
    </cofactor>
</comment>
<dbReference type="NCBIfam" id="TIGR03030">
    <property type="entry name" value="CelA"/>
    <property type="match status" value="1"/>
</dbReference>
<dbReference type="PRINTS" id="PR01439">
    <property type="entry name" value="CELLSNTHASEA"/>
</dbReference>
<evidence type="ECO:0000256" key="11">
    <source>
        <dbReference type="ARBA" id="ARBA00022692"/>
    </source>
</evidence>
<dbReference type="InterPro" id="IPR050321">
    <property type="entry name" value="Glycosyltr_2/OpgH_subfam"/>
</dbReference>
<accession>A0ABX5IZH8</accession>
<feature type="transmembrane region" description="Helical" evidence="16">
    <location>
        <begin position="721"/>
        <end position="744"/>
    </location>
</feature>
<keyword evidence="21" id="KW-1185">Reference proteome</keyword>
<evidence type="ECO:0000259" key="18">
    <source>
        <dbReference type="Pfam" id="PF00535"/>
    </source>
</evidence>
<dbReference type="InterPro" id="IPR001173">
    <property type="entry name" value="Glyco_trans_2-like"/>
</dbReference>
<feature type="domain" description="Glycosyltransferase 2-like" evidence="18">
    <location>
        <begin position="148"/>
        <end position="318"/>
    </location>
</feature>
<feature type="transmembrane region" description="Helical" evidence="16">
    <location>
        <begin position="47"/>
        <end position="64"/>
    </location>
</feature>
<dbReference type="PANTHER" id="PTHR43867:SF2">
    <property type="entry name" value="CELLULOSE SYNTHASE CATALYTIC SUBUNIT A [UDP-FORMING]"/>
    <property type="match status" value="1"/>
</dbReference>
<dbReference type="Proteomes" id="UP000241895">
    <property type="component" value="Unassembled WGS sequence"/>
</dbReference>
<keyword evidence="9 16" id="KW-0328">Glycosyltransferase</keyword>
<feature type="domain" description="PilZ" evidence="19">
    <location>
        <begin position="567"/>
        <end position="663"/>
    </location>
</feature>
<dbReference type="EC" id="2.4.1.12" evidence="4 16"/>
<dbReference type="Pfam" id="PF03552">
    <property type="entry name" value="Cellulose_synt"/>
    <property type="match status" value="1"/>
</dbReference>
<evidence type="ECO:0000259" key="19">
    <source>
        <dbReference type="Pfam" id="PF07238"/>
    </source>
</evidence>
<feature type="region of interest" description="Disordered" evidence="17">
    <location>
        <begin position="1508"/>
        <end position="1547"/>
    </location>
</feature>
<keyword evidence="10 16" id="KW-0808">Transferase</keyword>
<evidence type="ECO:0000256" key="6">
    <source>
        <dbReference type="ARBA" id="ARBA00022475"/>
    </source>
</evidence>
<proteinExistence type="inferred from homology"/>
<comment type="function">
    <text evidence="16">Catalytic subunit of cellulose synthase. It polymerizes uridine 5'-diphosphate glucose to cellulose.</text>
</comment>
<dbReference type="InterPro" id="IPR003919">
    <property type="entry name" value="Cell_synth_A"/>
</dbReference>
<evidence type="ECO:0000256" key="8">
    <source>
        <dbReference type="ARBA" id="ARBA00022636"/>
    </source>
</evidence>
<evidence type="ECO:0000256" key="14">
    <source>
        <dbReference type="ARBA" id="ARBA00023136"/>
    </source>
</evidence>
<feature type="transmembrane region" description="Helical" evidence="16">
    <location>
        <begin position="511"/>
        <end position="530"/>
    </location>
</feature>